<dbReference type="Gene3D" id="3.20.20.80">
    <property type="entry name" value="Glycosidases"/>
    <property type="match status" value="1"/>
</dbReference>
<dbReference type="EMBL" id="FNKQ01000003">
    <property type="protein sequence ID" value="SDQ77199.1"/>
    <property type="molecule type" value="Genomic_DNA"/>
</dbReference>
<dbReference type="OrthoDB" id="34423at2157"/>
<dbReference type="GO" id="GO:0009313">
    <property type="term" value="P:oligosaccharide catabolic process"/>
    <property type="evidence" value="ECO:0007669"/>
    <property type="project" value="TreeGrafter"/>
</dbReference>
<organism evidence="4 5">
    <name type="scientific">Halopelagius longus</name>
    <dbReference type="NCBI Taxonomy" id="1236180"/>
    <lineage>
        <taxon>Archaea</taxon>
        <taxon>Methanobacteriati</taxon>
        <taxon>Methanobacteriota</taxon>
        <taxon>Stenosarchaea group</taxon>
        <taxon>Halobacteria</taxon>
        <taxon>Halobacteriales</taxon>
        <taxon>Haloferacaceae</taxon>
    </lineage>
</organism>
<evidence type="ECO:0000313" key="4">
    <source>
        <dbReference type="EMBL" id="SDQ77199.1"/>
    </source>
</evidence>
<evidence type="ECO:0000259" key="2">
    <source>
        <dbReference type="SMART" id="SM00642"/>
    </source>
</evidence>
<sequence>MHHPGPPRFTHVGSPVELAPRNPDATAAFSWRLLERPDGSEATVGDSPVVHLDPDVTGTYRLELDAPDGTHRQTVRAFPDPRTTVRVSVAADEVDVDPESVDSASVIGRFNDFTMGRHRAEYDEEREEWAVEARLPPGDHNLVFAFDDEFEPYADVDVSVAGPGRPRVSLRGRREGDELVVAADADPAPDGAAPEVEFYLDGRDALSRGDVLVADDELRVPADAISELTRVHAVPVAERHGIADTLELAVEGGEASFRRPADPPAWVRDATVYQIFVREFAGETVETTFEEIRRRVPYLEHLGVDTLWLTPVAESPTRHGYHITDLFDTASDLGTREEFESLVDRLHEAGIRVLFDLVVNHTSRDHPAYQLHEAGVEGYEDLYGRVPAAEDTSEIEWSADGAPAYYFNWTKIPNLNYDSLRTREWMLDVVEEWLPVVDGFRCDVAWGVPHGFWKEVRARAKARDPEFLLLDETVPRNADFRENEFDLHYDTDLYHTLRRIGGGEASATELFDALADSERRGYPDEAVHMRYVENHDEDRYLAECGPDALPAAAAATLTLPGAPMIYYGQERGVTEQRGTMKWHDGDAELTEFHRRLVAVRNAEPALRSERVEPVNVEVTGAAADDVVAYERGEGDDRLVVVLNFGGDAATVRLDRVPSATTDLVSDEEVGTGDGIRVEDAVVLRVE</sequence>
<dbReference type="PANTHER" id="PTHR10357">
    <property type="entry name" value="ALPHA-AMYLASE FAMILY MEMBER"/>
    <property type="match status" value="1"/>
</dbReference>
<dbReference type="Pfam" id="PF02806">
    <property type="entry name" value="Alpha-amylase_C"/>
    <property type="match status" value="1"/>
</dbReference>
<dbReference type="InterPro" id="IPR013780">
    <property type="entry name" value="Glyco_hydro_b"/>
</dbReference>
<evidence type="ECO:0000313" key="6">
    <source>
        <dbReference type="Proteomes" id="UP000255421"/>
    </source>
</evidence>
<dbReference type="InterPro" id="IPR006048">
    <property type="entry name" value="A-amylase/branching_C"/>
</dbReference>
<reference evidence="3 6" key="3">
    <citation type="submission" date="2018-07" db="EMBL/GenBank/DDBJ databases">
        <title>Genome sequence of extremly halophilic archaeon Halopelagius longus strain BC12-B1.</title>
        <authorList>
            <person name="Zhang X."/>
        </authorList>
    </citation>
    <scope>NUCLEOTIDE SEQUENCE [LARGE SCALE GENOMIC DNA]</scope>
    <source>
        <strain evidence="3 6">BC12-B1</strain>
    </source>
</reference>
<evidence type="ECO:0000256" key="1">
    <source>
        <dbReference type="SAM" id="MobiDB-lite"/>
    </source>
</evidence>
<dbReference type="CDD" id="cd11313">
    <property type="entry name" value="AmyAc_arch_bac_AmyA"/>
    <property type="match status" value="1"/>
</dbReference>
<dbReference type="SUPFAM" id="SSF51011">
    <property type="entry name" value="Glycosyl hydrolase domain"/>
    <property type="match status" value="1"/>
</dbReference>
<keyword evidence="4" id="KW-0378">Hydrolase</keyword>
<keyword evidence="6" id="KW-1185">Reference proteome</keyword>
<dbReference type="InterPro" id="IPR017853">
    <property type="entry name" value="GH"/>
</dbReference>
<dbReference type="RefSeq" id="WP_092537772.1">
    <property type="nucleotide sequence ID" value="NZ_FNKQ01000003.1"/>
</dbReference>
<accession>A0A1H1DLU7</accession>
<dbReference type="Gene3D" id="2.60.40.1180">
    <property type="entry name" value="Golgi alpha-mannosidase II"/>
    <property type="match status" value="1"/>
</dbReference>
<evidence type="ECO:0000313" key="5">
    <source>
        <dbReference type="Proteomes" id="UP000199289"/>
    </source>
</evidence>
<dbReference type="AlphaFoldDB" id="A0A1H1DLU7"/>
<gene>
    <name evidence="3" type="ORF">DWB78_06345</name>
    <name evidence="4" type="ORF">SAMN05216278_2467</name>
</gene>
<proteinExistence type="predicted"/>
<dbReference type="Pfam" id="PF00128">
    <property type="entry name" value="Alpha-amylase"/>
    <property type="match status" value="1"/>
</dbReference>
<dbReference type="EMBL" id="QQST01000001">
    <property type="protein sequence ID" value="RDI71379.1"/>
    <property type="molecule type" value="Genomic_DNA"/>
</dbReference>
<reference evidence="4" key="2">
    <citation type="submission" date="2016-10" db="EMBL/GenBank/DDBJ databases">
        <authorList>
            <person name="de Groot N.N."/>
        </authorList>
    </citation>
    <scope>NUCLEOTIDE SEQUENCE [LARGE SCALE GENOMIC DNA]</scope>
    <source>
        <strain evidence="4">CGMCC 1.12397</strain>
    </source>
</reference>
<evidence type="ECO:0000313" key="3">
    <source>
        <dbReference type="EMBL" id="RDI71379.1"/>
    </source>
</evidence>
<reference evidence="5" key="1">
    <citation type="submission" date="2016-10" db="EMBL/GenBank/DDBJ databases">
        <authorList>
            <person name="Varghese N."/>
            <person name="Submissions S."/>
        </authorList>
    </citation>
    <scope>NUCLEOTIDE SEQUENCE [LARGE SCALE GENOMIC DNA]</scope>
    <source>
        <strain evidence="5">CGMCC 1.12397</strain>
    </source>
</reference>
<dbReference type="InterPro" id="IPR006047">
    <property type="entry name" value="GH13_cat_dom"/>
</dbReference>
<dbReference type="SMART" id="SM00642">
    <property type="entry name" value="Aamy"/>
    <property type="match status" value="1"/>
</dbReference>
<feature type="region of interest" description="Disordered" evidence="1">
    <location>
        <begin position="1"/>
        <end position="23"/>
    </location>
</feature>
<dbReference type="GO" id="GO:0004556">
    <property type="term" value="F:alpha-amylase activity"/>
    <property type="evidence" value="ECO:0007669"/>
    <property type="project" value="TreeGrafter"/>
</dbReference>
<dbReference type="SUPFAM" id="SSF51445">
    <property type="entry name" value="(Trans)glycosidases"/>
    <property type="match status" value="1"/>
</dbReference>
<name>A0A1H1DLU7_9EURY</name>
<feature type="domain" description="Glycosyl hydrolase family 13 catalytic" evidence="2">
    <location>
        <begin position="274"/>
        <end position="600"/>
    </location>
</feature>
<dbReference type="Proteomes" id="UP000199289">
    <property type="component" value="Unassembled WGS sequence"/>
</dbReference>
<dbReference type="PANTHER" id="PTHR10357:SF179">
    <property type="entry name" value="NEUTRAL AND BASIC AMINO ACID TRANSPORT PROTEIN RBAT"/>
    <property type="match status" value="1"/>
</dbReference>
<dbReference type="Proteomes" id="UP000255421">
    <property type="component" value="Unassembled WGS sequence"/>
</dbReference>
<keyword evidence="4" id="KW-0326">Glycosidase</keyword>
<protein>
    <submittedName>
        <fullName evidence="3">DUF3459 domain-containing protein</fullName>
    </submittedName>
    <submittedName>
        <fullName evidence="4">Glycosidase</fullName>
    </submittedName>
</protein>